<comment type="catalytic activity">
    <reaction evidence="4">
        <text>Hydrolysis of terminal, non-reducing alpha-D-galactose residues in alpha-D-galactosides, including galactose oligosaccharides, galactomannans and galactolipids.</text>
        <dbReference type="EC" id="3.2.1.22"/>
    </reaction>
</comment>
<evidence type="ECO:0000313" key="6">
    <source>
        <dbReference type="Proteomes" id="UP001231189"/>
    </source>
</evidence>
<organism evidence="5 6">
    <name type="scientific">Lolium multiflorum</name>
    <name type="common">Italian ryegrass</name>
    <name type="synonym">Lolium perenne subsp. multiflorum</name>
    <dbReference type="NCBI Taxonomy" id="4521"/>
    <lineage>
        <taxon>Eukaryota</taxon>
        <taxon>Viridiplantae</taxon>
        <taxon>Streptophyta</taxon>
        <taxon>Embryophyta</taxon>
        <taxon>Tracheophyta</taxon>
        <taxon>Spermatophyta</taxon>
        <taxon>Magnoliopsida</taxon>
        <taxon>Liliopsida</taxon>
        <taxon>Poales</taxon>
        <taxon>Poaceae</taxon>
        <taxon>BOP clade</taxon>
        <taxon>Pooideae</taxon>
        <taxon>Poodae</taxon>
        <taxon>Poeae</taxon>
        <taxon>Poeae Chloroplast Group 2 (Poeae type)</taxon>
        <taxon>Loliodinae</taxon>
        <taxon>Loliinae</taxon>
        <taxon>Lolium</taxon>
    </lineage>
</organism>
<proteinExistence type="inferred from homology"/>
<dbReference type="EMBL" id="JAUUTY010000005">
    <property type="protein sequence ID" value="KAK1629402.1"/>
    <property type="molecule type" value="Genomic_DNA"/>
</dbReference>
<reference evidence="5" key="1">
    <citation type="submission" date="2023-07" db="EMBL/GenBank/DDBJ databases">
        <title>A chromosome-level genome assembly of Lolium multiflorum.</title>
        <authorList>
            <person name="Chen Y."/>
            <person name="Copetti D."/>
            <person name="Kolliker R."/>
            <person name="Studer B."/>
        </authorList>
    </citation>
    <scope>NUCLEOTIDE SEQUENCE</scope>
    <source>
        <strain evidence="5">02402/16</strain>
        <tissue evidence="5">Leaf</tissue>
    </source>
</reference>
<dbReference type="InterPro" id="IPR002241">
    <property type="entry name" value="Glyco_hydro_27"/>
</dbReference>
<dbReference type="PRINTS" id="PR00740">
    <property type="entry name" value="GLHYDRLASE27"/>
</dbReference>
<dbReference type="InterPro" id="IPR013785">
    <property type="entry name" value="Aldolase_TIM"/>
</dbReference>
<evidence type="ECO:0000256" key="1">
    <source>
        <dbReference type="ARBA" id="ARBA00009743"/>
    </source>
</evidence>
<dbReference type="Gene3D" id="3.20.20.70">
    <property type="entry name" value="Aldolase class I"/>
    <property type="match status" value="1"/>
</dbReference>
<gene>
    <name evidence="5" type="ORF">QYE76_003717</name>
</gene>
<dbReference type="SUPFAM" id="SSF51445">
    <property type="entry name" value="(Trans)glycosidases"/>
    <property type="match status" value="1"/>
</dbReference>
<keyword evidence="3 4" id="KW-0326">Glycosidase</keyword>
<dbReference type="PANTHER" id="PTHR11452:SF90">
    <property type="entry name" value="ALPHA-GALACTOSIDASE"/>
    <property type="match status" value="1"/>
</dbReference>
<protein>
    <recommendedName>
        <fullName evidence="4">Alpha-galactosidase</fullName>
        <ecNumber evidence="4">3.2.1.22</ecNumber>
    </recommendedName>
    <alternativeName>
        <fullName evidence="4">Melibiase</fullName>
    </alternativeName>
</protein>
<dbReference type="Pfam" id="PF16499">
    <property type="entry name" value="Melibiase_2"/>
    <property type="match status" value="1"/>
</dbReference>
<comment type="caution">
    <text evidence="5">The sequence shown here is derived from an EMBL/GenBank/DDBJ whole genome shotgun (WGS) entry which is preliminary data.</text>
</comment>
<keyword evidence="6" id="KW-1185">Reference proteome</keyword>
<dbReference type="GO" id="GO:0004557">
    <property type="term" value="F:alpha-galactosidase activity"/>
    <property type="evidence" value="ECO:0007669"/>
    <property type="project" value="UniProtKB-EC"/>
</dbReference>
<keyword evidence="2 4" id="KW-0378">Hydrolase</keyword>
<keyword evidence="4" id="KW-1015">Disulfide bond</keyword>
<sequence length="145" mass="16085">MERQHHNNPATWAGGMGNSWRTTVDIANNWNSMTSRADQNDEWASYAGPGGWDDPDMLEVRNGGMTEAEYRSHFSIWALAKVWAGPLTGNRKAVVLWNKQGYQATITAQSLGSLHPPPSLSVIYGRATKHMKPHGSGFLSNFEEI</sequence>
<accession>A0AAD8VZH7</accession>
<name>A0AAD8VZH7_LOLMU</name>
<dbReference type="SUPFAM" id="SSF51011">
    <property type="entry name" value="Glycosyl hydrolase domain"/>
    <property type="match status" value="1"/>
</dbReference>
<dbReference type="GO" id="GO:0005975">
    <property type="term" value="P:carbohydrate metabolic process"/>
    <property type="evidence" value="ECO:0007669"/>
    <property type="project" value="InterPro"/>
</dbReference>
<dbReference type="PANTHER" id="PTHR11452">
    <property type="entry name" value="ALPHA-GALACTOSIDASE/ALPHA-N-ACETYLGALACTOSAMINIDASE"/>
    <property type="match status" value="1"/>
</dbReference>
<evidence type="ECO:0000256" key="3">
    <source>
        <dbReference type="ARBA" id="ARBA00023295"/>
    </source>
</evidence>
<dbReference type="InterPro" id="IPR017853">
    <property type="entry name" value="GH"/>
</dbReference>
<dbReference type="Proteomes" id="UP001231189">
    <property type="component" value="Unassembled WGS sequence"/>
</dbReference>
<evidence type="ECO:0000256" key="4">
    <source>
        <dbReference type="RuleBase" id="RU361168"/>
    </source>
</evidence>
<dbReference type="GO" id="GO:0009505">
    <property type="term" value="C:plant-type cell wall"/>
    <property type="evidence" value="ECO:0007669"/>
    <property type="project" value="TreeGrafter"/>
</dbReference>
<comment type="similarity">
    <text evidence="1 4">Belongs to the glycosyl hydrolase 27 family.</text>
</comment>
<evidence type="ECO:0000256" key="2">
    <source>
        <dbReference type="ARBA" id="ARBA00022801"/>
    </source>
</evidence>
<dbReference type="AlphaFoldDB" id="A0AAD8VZH7"/>
<dbReference type="EC" id="3.2.1.22" evidence="4"/>
<evidence type="ECO:0000313" key="5">
    <source>
        <dbReference type="EMBL" id="KAK1629402.1"/>
    </source>
</evidence>